<evidence type="ECO:0000313" key="10">
    <source>
        <dbReference type="Proteomes" id="UP000019753"/>
    </source>
</evidence>
<evidence type="ECO:0000259" key="8">
    <source>
        <dbReference type="Pfam" id="PF04024"/>
    </source>
</evidence>
<feature type="transmembrane region" description="Helical" evidence="7">
    <location>
        <begin position="365"/>
        <end position="383"/>
    </location>
</feature>
<proteinExistence type="predicted"/>
<dbReference type="InterPro" id="IPR052027">
    <property type="entry name" value="PspC"/>
</dbReference>
<dbReference type="AlphaFoldDB" id="A0A021VNE9"/>
<keyword evidence="3 7" id="KW-0812">Transmembrane</keyword>
<dbReference type="InterPro" id="IPR007168">
    <property type="entry name" value="Phageshock_PspC_N"/>
</dbReference>
<feature type="compositionally biased region" description="Low complexity" evidence="6">
    <location>
        <begin position="194"/>
        <end position="215"/>
    </location>
</feature>
<feature type="compositionally biased region" description="Pro residues" evidence="6">
    <location>
        <begin position="1"/>
        <end position="11"/>
    </location>
</feature>
<comment type="subcellular location">
    <subcellularLocation>
        <location evidence="1">Cell membrane</location>
        <topology evidence="1">Single-pass membrane protein</topology>
    </subcellularLocation>
</comment>
<dbReference type="RefSeq" id="WP_034227414.1">
    <property type="nucleotide sequence ID" value="NZ_AXCW01000190.1"/>
</dbReference>
<dbReference type="Pfam" id="PF04024">
    <property type="entry name" value="PspC"/>
    <property type="match status" value="1"/>
</dbReference>
<dbReference type="Proteomes" id="UP000019753">
    <property type="component" value="Unassembled WGS sequence"/>
</dbReference>
<dbReference type="EMBL" id="AXCW01000190">
    <property type="protein sequence ID" value="EYR62681.1"/>
    <property type="molecule type" value="Genomic_DNA"/>
</dbReference>
<dbReference type="PANTHER" id="PTHR33885">
    <property type="entry name" value="PHAGE SHOCK PROTEIN C"/>
    <property type="match status" value="1"/>
</dbReference>
<evidence type="ECO:0000256" key="3">
    <source>
        <dbReference type="ARBA" id="ARBA00022692"/>
    </source>
</evidence>
<feature type="transmembrane region" description="Helical" evidence="7">
    <location>
        <begin position="395"/>
        <end position="415"/>
    </location>
</feature>
<feature type="domain" description="Phage shock protein PspC N-terminal" evidence="8">
    <location>
        <begin position="67"/>
        <end position="120"/>
    </location>
</feature>
<evidence type="ECO:0000256" key="6">
    <source>
        <dbReference type="SAM" id="MobiDB-lite"/>
    </source>
</evidence>
<feature type="transmembrane region" description="Helical" evidence="7">
    <location>
        <begin position="422"/>
        <end position="440"/>
    </location>
</feature>
<sequence length="575" mass="57430">MDTTPPPPPANPAGQPAGHPAGAPSGQYPGGAPGAGPYAPYSPYAPHTPPRPSGTDAFFDAVRRPGIVRSEERWIGGVAGGLALRAGIDPLVVRALFVLTSFLGGLGLVAYAVAWALLPEQVDGRIHVQQLFRGHFDAALIGIVVLFFAGLSSPDRWVPGWGGWSGDRWWGGLFWLGAVVLVVVLVTSARRSDGTTGTTGTTAFRTPAPPTAGTTTPPPPAPGHGTDPAATEAARPTGTTMDTTAPYPTASPADGGTPDATFAPHAAAAGTTFAAGSSAPTGTAAPTGAAYGAPADNAPAYSGPSYGAPAYGAGGSGAGYGGSGYGGSGSGGYGGPGTPYPGAPTPAPATPPAPPRPRVLGPGSTVVSVVVGLGLLTLAGFWYAQRVGVFDGSVLLAAGAVTVVLSGIAIVVAGLRGRHSGALGTIAVLTTIALVPLAVLERTDWTEWSWDGTSAGMGEIRNTPTTVDEAERGYSVGAGEATIDLTELPLRAGDVVEIPIAVGAGEVTVRMPEDAAYTADIQVFAGEVMWLGEAVQTGVGQGREEYESPAVRDGAEPQVVLDISVGAGAVSVEED</sequence>
<feature type="transmembrane region" description="Helical" evidence="7">
    <location>
        <begin position="169"/>
        <end position="187"/>
    </location>
</feature>
<reference evidence="9 10" key="1">
    <citation type="submission" date="2014-01" db="EMBL/GenBank/DDBJ databases">
        <title>Actinotalea ferrariae CF5-4.</title>
        <authorList>
            <person name="Chen F."/>
            <person name="Li Y."/>
            <person name="Wang G."/>
        </authorList>
    </citation>
    <scope>NUCLEOTIDE SEQUENCE [LARGE SCALE GENOMIC DNA]</scope>
    <source>
        <strain evidence="9 10">CF5-4</strain>
    </source>
</reference>
<feature type="region of interest" description="Disordered" evidence="6">
    <location>
        <begin position="192"/>
        <end position="263"/>
    </location>
</feature>
<evidence type="ECO:0000313" key="9">
    <source>
        <dbReference type="EMBL" id="EYR62681.1"/>
    </source>
</evidence>
<keyword evidence="4 7" id="KW-1133">Transmembrane helix</keyword>
<gene>
    <name evidence="9" type="ORF">N866_06280</name>
</gene>
<evidence type="ECO:0000256" key="2">
    <source>
        <dbReference type="ARBA" id="ARBA00022475"/>
    </source>
</evidence>
<keyword evidence="5 7" id="KW-0472">Membrane</keyword>
<evidence type="ECO:0000256" key="1">
    <source>
        <dbReference type="ARBA" id="ARBA00004162"/>
    </source>
</evidence>
<organism evidence="9 10">
    <name type="scientific">Actinotalea ferrariae CF5-4</name>
    <dbReference type="NCBI Taxonomy" id="948458"/>
    <lineage>
        <taxon>Bacteria</taxon>
        <taxon>Bacillati</taxon>
        <taxon>Actinomycetota</taxon>
        <taxon>Actinomycetes</taxon>
        <taxon>Micrococcales</taxon>
        <taxon>Cellulomonadaceae</taxon>
        <taxon>Actinotalea</taxon>
    </lineage>
</organism>
<feature type="compositionally biased region" description="Low complexity" evidence="6">
    <location>
        <begin position="12"/>
        <end position="27"/>
    </location>
</feature>
<keyword evidence="10" id="KW-1185">Reference proteome</keyword>
<evidence type="ECO:0000256" key="7">
    <source>
        <dbReference type="SAM" id="Phobius"/>
    </source>
</evidence>
<feature type="transmembrane region" description="Helical" evidence="7">
    <location>
        <begin position="91"/>
        <end position="118"/>
    </location>
</feature>
<feature type="compositionally biased region" description="Low complexity" evidence="6">
    <location>
        <begin position="35"/>
        <end position="45"/>
    </location>
</feature>
<name>A0A021VNE9_9CELL</name>
<feature type="transmembrane region" description="Helical" evidence="7">
    <location>
        <begin position="130"/>
        <end position="149"/>
    </location>
</feature>
<accession>A0A021VNE9</accession>
<protein>
    <recommendedName>
        <fullName evidence="8">Phage shock protein PspC N-terminal domain-containing protein</fullName>
    </recommendedName>
</protein>
<dbReference type="PANTHER" id="PTHR33885:SF3">
    <property type="entry name" value="PHAGE SHOCK PROTEIN C"/>
    <property type="match status" value="1"/>
</dbReference>
<dbReference type="GO" id="GO:0005886">
    <property type="term" value="C:plasma membrane"/>
    <property type="evidence" value="ECO:0007669"/>
    <property type="project" value="UniProtKB-SubCell"/>
</dbReference>
<evidence type="ECO:0000256" key="4">
    <source>
        <dbReference type="ARBA" id="ARBA00022989"/>
    </source>
</evidence>
<feature type="region of interest" description="Disordered" evidence="6">
    <location>
        <begin position="1"/>
        <end position="56"/>
    </location>
</feature>
<comment type="caution">
    <text evidence="9">The sequence shown here is derived from an EMBL/GenBank/DDBJ whole genome shotgun (WGS) entry which is preliminary data.</text>
</comment>
<dbReference type="OrthoDB" id="7359894at2"/>
<evidence type="ECO:0000256" key="5">
    <source>
        <dbReference type="ARBA" id="ARBA00023136"/>
    </source>
</evidence>
<keyword evidence="2" id="KW-1003">Cell membrane</keyword>